<accession>A0ABD3SD01</accession>
<reference evidence="3 4" key="1">
    <citation type="submission" date="2024-10" db="EMBL/GenBank/DDBJ databases">
        <title>Updated reference genomes for cyclostephanoid diatoms.</title>
        <authorList>
            <person name="Roberts W.R."/>
            <person name="Alverson A.J."/>
        </authorList>
    </citation>
    <scope>NUCLEOTIDE SEQUENCE [LARGE SCALE GENOMIC DNA]</scope>
    <source>
        <strain evidence="3 4">AJA228-03</strain>
    </source>
</reference>
<evidence type="ECO:0000313" key="4">
    <source>
        <dbReference type="Proteomes" id="UP001530377"/>
    </source>
</evidence>
<sequence>MLQQNNALATMAILVVASTMMCDVGQGLVVARIPFISGSSRNHQFSNRRRSRSSSNRSSFSSSSAMSMYIDEMNPLTAIDLSSLSAAAPATLSTTSNLLSATTKLISSDPRLEVELLNDVSHVALDVTTFLNPRTAWLRLCNVIGRVLILSSDYIQDDSIGVDEWAFQASMLAMSIYLFARSAAPLMLAVLSVTALSVRDRRAYASLFQAVGLSVLQFKSLLASMTLEWIEFEPQESVHLDGEYMYFLYSGEATMSASSGAAVVSAEGDDSEVSERLDVSSRIIGDVQFATRLEASVYKSASTHGKSDKKSKGTSTAEPPVSRFIVGPRGAAVLRMSTHKLLKLMKNDSELSASIQRLVLLSMQEKLNRTLQDGRLVIQSSGSSSTSTPNATDVIPTSI</sequence>
<keyword evidence="2" id="KW-0732">Signal</keyword>
<dbReference type="Proteomes" id="UP001530377">
    <property type="component" value="Unassembled WGS sequence"/>
</dbReference>
<feature type="region of interest" description="Disordered" evidence="1">
    <location>
        <begin position="301"/>
        <end position="322"/>
    </location>
</feature>
<dbReference type="EMBL" id="JALLPB020000072">
    <property type="protein sequence ID" value="KAL3822193.1"/>
    <property type="molecule type" value="Genomic_DNA"/>
</dbReference>
<organism evidence="3 4">
    <name type="scientific">Cyclostephanos tholiformis</name>
    <dbReference type="NCBI Taxonomy" id="382380"/>
    <lineage>
        <taxon>Eukaryota</taxon>
        <taxon>Sar</taxon>
        <taxon>Stramenopiles</taxon>
        <taxon>Ochrophyta</taxon>
        <taxon>Bacillariophyta</taxon>
        <taxon>Coscinodiscophyceae</taxon>
        <taxon>Thalassiosirophycidae</taxon>
        <taxon>Stephanodiscales</taxon>
        <taxon>Stephanodiscaceae</taxon>
        <taxon>Cyclostephanos</taxon>
    </lineage>
</organism>
<feature type="chain" id="PRO_5044871495" description="Cyclic nucleotide-binding domain-containing protein" evidence="2">
    <location>
        <begin position="28"/>
        <end position="399"/>
    </location>
</feature>
<comment type="caution">
    <text evidence="3">The sequence shown here is derived from an EMBL/GenBank/DDBJ whole genome shotgun (WGS) entry which is preliminary data.</text>
</comment>
<evidence type="ECO:0000256" key="1">
    <source>
        <dbReference type="SAM" id="MobiDB-lite"/>
    </source>
</evidence>
<feature type="signal peptide" evidence="2">
    <location>
        <begin position="1"/>
        <end position="27"/>
    </location>
</feature>
<feature type="region of interest" description="Disordered" evidence="1">
    <location>
        <begin position="379"/>
        <end position="399"/>
    </location>
</feature>
<name>A0ABD3SD01_9STRA</name>
<evidence type="ECO:0008006" key="5">
    <source>
        <dbReference type="Google" id="ProtNLM"/>
    </source>
</evidence>
<keyword evidence="4" id="KW-1185">Reference proteome</keyword>
<feature type="compositionally biased region" description="Polar residues" evidence="1">
    <location>
        <begin position="389"/>
        <end position="399"/>
    </location>
</feature>
<gene>
    <name evidence="3" type="ORF">ACHAXA_008209</name>
</gene>
<proteinExistence type="predicted"/>
<dbReference type="AlphaFoldDB" id="A0ABD3SD01"/>
<evidence type="ECO:0000256" key="2">
    <source>
        <dbReference type="SAM" id="SignalP"/>
    </source>
</evidence>
<evidence type="ECO:0000313" key="3">
    <source>
        <dbReference type="EMBL" id="KAL3822193.1"/>
    </source>
</evidence>
<protein>
    <recommendedName>
        <fullName evidence="5">Cyclic nucleotide-binding domain-containing protein</fullName>
    </recommendedName>
</protein>
<feature type="region of interest" description="Disordered" evidence="1">
    <location>
        <begin position="41"/>
        <end position="61"/>
    </location>
</feature>